<dbReference type="InterPro" id="IPR046700">
    <property type="entry name" value="DUF6570"/>
</dbReference>
<dbReference type="EMBL" id="BEXD01000611">
    <property type="protein sequence ID" value="GBB88857.1"/>
    <property type="molecule type" value="Genomic_DNA"/>
</dbReference>
<dbReference type="AlphaFoldDB" id="A0A2Z6QF71"/>
<feature type="compositionally biased region" description="Polar residues" evidence="1">
    <location>
        <begin position="23"/>
        <end position="39"/>
    </location>
</feature>
<sequence>MQIRPVIEPSENDEQSHQEIQRNNETPSIQSTPLSSNTISEEERSMLKKFWKKMDSIQYNLCPIYNERILSMTLFNGKCQRCFKEKFSREKENLLPEKFSAENNMDLGEVPEELKGLSEIKKMLIAQIFTVITVYRL</sequence>
<accession>A0A2Z6QF71</accession>
<feature type="region of interest" description="Disordered" evidence="1">
    <location>
        <begin position="1"/>
        <end position="40"/>
    </location>
</feature>
<dbReference type="Proteomes" id="UP000247702">
    <property type="component" value="Unassembled WGS sequence"/>
</dbReference>
<proteinExistence type="predicted"/>
<evidence type="ECO:0000313" key="4">
    <source>
        <dbReference type="Proteomes" id="UP000247702"/>
    </source>
</evidence>
<keyword evidence="4" id="KW-1185">Reference proteome</keyword>
<feature type="domain" description="DUF6570" evidence="2">
    <location>
        <begin position="95"/>
        <end position="137"/>
    </location>
</feature>
<protein>
    <recommendedName>
        <fullName evidence="2">DUF6570 domain-containing protein</fullName>
    </recommendedName>
</protein>
<name>A0A2Z6QF71_9GLOM</name>
<evidence type="ECO:0000313" key="3">
    <source>
        <dbReference type="EMBL" id="GBB88857.1"/>
    </source>
</evidence>
<evidence type="ECO:0000256" key="1">
    <source>
        <dbReference type="SAM" id="MobiDB-lite"/>
    </source>
</evidence>
<evidence type="ECO:0000259" key="2">
    <source>
        <dbReference type="Pfam" id="PF20209"/>
    </source>
</evidence>
<reference evidence="3 4" key="1">
    <citation type="submission" date="2017-11" db="EMBL/GenBank/DDBJ databases">
        <title>The genome of Rhizophagus clarus HR1 reveals common genetic basis of auxotrophy among arbuscular mycorrhizal fungi.</title>
        <authorList>
            <person name="Kobayashi Y."/>
        </authorList>
    </citation>
    <scope>NUCLEOTIDE SEQUENCE [LARGE SCALE GENOMIC DNA]</scope>
    <source>
        <strain evidence="3 4">HR1</strain>
    </source>
</reference>
<gene>
    <name evidence="3" type="ORF">RclHR1_15480006</name>
</gene>
<dbReference type="Pfam" id="PF20209">
    <property type="entry name" value="DUF6570"/>
    <property type="match status" value="1"/>
</dbReference>
<organism evidence="3 4">
    <name type="scientific">Rhizophagus clarus</name>
    <dbReference type="NCBI Taxonomy" id="94130"/>
    <lineage>
        <taxon>Eukaryota</taxon>
        <taxon>Fungi</taxon>
        <taxon>Fungi incertae sedis</taxon>
        <taxon>Mucoromycota</taxon>
        <taxon>Glomeromycotina</taxon>
        <taxon>Glomeromycetes</taxon>
        <taxon>Glomerales</taxon>
        <taxon>Glomeraceae</taxon>
        <taxon>Rhizophagus</taxon>
    </lineage>
</organism>
<comment type="caution">
    <text evidence="3">The sequence shown here is derived from an EMBL/GenBank/DDBJ whole genome shotgun (WGS) entry which is preliminary data.</text>
</comment>